<keyword evidence="3" id="KW-0863">Zinc-finger</keyword>
<evidence type="ECO:0008006" key="9">
    <source>
        <dbReference type="Google" id="ProtNLM"/>
    </source>
</evidence>
<keyword evidence="3" id="KW-0479">Metal-binding</keyword>
<keyword evidence="1" id="KW-0378">Hydrolase</keyword>
<evidence type="ECO:0000256" key="1">
    <source>
        <dbReference type="ARBA" id="ARBA00022801"/>
    </source>
</evidence>
<dbReference type="PANTHER" id="PTHR10799">
    <property type="entry name" value="SNF2/RAD54 HELICASE FAMILY"/>
    <property type="match status" value="1"/>
</dbReference>
<dbReference type="SMART" id="SM00487">
    <property type="entry name" value="DEXDc"/>
    <property type="match status" value="1"/>
</dbReference>
<sequence>MSDQTRLSRADIRAYVGSTYYTRGLGYFEQGRVLTVEPVRADEHGVRLRAQVLGSEGQVYRQTIAIRWEPYGASLDGDCDCPVGYNCKHVAAALLELVAAPERVLHGADSDLAKGWLTRVAAAGRETEPAGQERLVYLLKPATRGVEVELRIVRPLKTSGRLSKGRPLVLGNLAESHSEPNYMQPGDTEILKLLRGISSGSWPMVPVLTGALGHLALARMVATGRCHWQQQDDPALTQAEPRPLIISWQEDADGFLNLSFGVGDGAEAPAGGPVAEVLLTDPPSYLDPLRHTAGDLQTHGLRTAQLKELRRAPRLPQERAEGVSRLLLKEFPDLPLPTPTPVTLTQIPDAPAVPCLRLHGGRGGADAHRLYLSFDYAGHQVLARPAESHSVIDTDSGLVDVTRDPAAEAAAVDTLAAQGFAPMDQGQPARGPLHLAAAGQDTLTRAAQWSALLRDGLGALEDQGWQIAFDESFRLRFETGDWEAAIEDTEDAPGNDWFGLRFDLQVDERRLPLVPIVAPLLALGPDAELPAVVSVPIPPREGDGADAEQRYVDLPGERIRPVLETLRELFGDEPPAGDGELRLSRFDAPALDDLAARGIALSGGRRLRDLAKQLKDLSSIPPVAPPAGLTIELRAYQQHGLSWLQFLRGFDLGGILADDMGLGKTIQTLAHVLLEKQAGRLDRPALVVAPTSLIGNWRREAQRFTPDLRVLVLHGNDRHQHFDAVGEHDLVLTTYPLLPRDRERLCQVPFHLVILDEAQTIKNPRAQAAQVVRQLDTRHRLCLTGTPMENHLGELWALFDFLLPGFLGDQQRFKRHWRTPIEQHGDAERRERLARRVAPFLLRRRKQDVLTELPPKTEIVRSVALGEAQASLYEGIRLSMEQRVREAIATQGMARSRITILDALLKLRQTCCDPRLLDLPAARRVKHSAKLELLMDLLPEQLDEGRRILLFSQFTSMLKLIEPELERRDIRYAKLTGRTKKRDEVIERFRGGDVDLFLISLKAGGLGLNLTEADTVILYDPWWNPAVEAQAADRAHRIGQDKPVFVYKLLTEQTVEEKILAMQQKKQALAEGIYREGDGEGAPGFTAADIDELFAPIAE</sequence>
<dbReference type="CDD" id="cd18012">
    <property type="entry name" value="DEXQc_arch_SWI2_SNF2"/>
    <property type="match status" value="1"/>
</dbReference>
<dbReference type="InterPro" id="IPR038718">
    <property type="entry name" value="SNF2-like_sf"/>
</dbReference>
<dbReference type="PROSITE" id="PS51194">
    <property type="entry name" value="HELICASE_CTER"/>
    <property type="match status" value="1"/>
</dbReference>
<dbReference type="Pfam" id="PF00176">
    <property type="entry name" value="SNF2-rel_dom"/>
    <property type="match status" value="1"/>
</dbReference>
<dbReference type="Pfam" id="PF04434">
    <property type="entry name" value="SWIM"/>
    <property type="match status" value="1"/>
</dbReference>
<dbReference type="SUPFAM" id="SSF52540">
    <property type="entry name" value="P-loop containing nucleoside triphosphate hydrolases"/>
    <property type="match status" value="2"/>
</dbReference>
<dbReference type="Gene3D" id="3.40.50.10810">
    <property type="entry name" value="Tandem AAA-ATPase domain"/>
    <property type="match status" value="1"/>
</dbReference>
<keyword evidence="2" id="KW-0067">ATP-binding</keyword>
<evidence type="ECO:0000259" key="4">
    <source>
        <dbReference type="PROSITE" id="PS50966"/>
    </source>
</evidence>
<dbReference type="InterPro" id="IPR000330">
    <property type="entry name" value="SNF2_N"/>
</dbReference>
<dbReference type="InterPro" id="IPR014001">
    <property type="entry name" value="Helicase_ATP-bd"/>
</dbReference>
<name>A0ABS1CIW0_9GAMM</name>
<dbReference type="InterPro" id="IPR027417">
    <property type="entry name" value="P-loop_NTPase"/>
</dbReference>
<proteinExistence type="predicted"/>
<dbReference type="InterPro" id="IPR001650">
    <property type="entry name" value="Helicase_C-like"/>
</dbReference>
<keyword evidence="2" id="KW-0347">Helicase</keyword>
<dbReference type="InterPro" id="IPR007527">
    <property type="entry name" value="Znf_SWIM"/>
</dbReference>
<dbReference type="Pfam" id="PF00271">
    <property type="entry name" value="Helicase_C"/>
    <property type="match status" value="1"/>
</dbReference>
<keyword evidence="2" id="KW-0547">Nucleotide-binding</keyword>
<evidence type="ECO:0000256" key="2">
    <source>
        <dbReference type="ARBA" id="ARBA00022806"/>
    </source>
</evidence>
<feature type="domain" description="SWIM-type" evidence="4">
    <location>
        <begin position="71"/>
        <end position="98"/>
    </location>
</feature>
<evidence type="ECO:0000259" key="6">
    <source>
        <dbReference type="PROSITE" id="PS51194"/>
    </source>
</evidence>
<dbReference type="PROSITE" id="PS50966">
    <property type="entry name" value="ZF_SWIM"/>
    <property type="match status" value="1"/>
</dbReference>
<dbReference type="EMBL" id="NRRV01000029">
    <property type="protein sequence ID" value="MBK1631633.1"/>
    <property type="molecule type" value="Genomic_DNA"/>
</dbReference>
<reference evidence="7 8" key="1">
    <citation type="journal article" date="2020" name="Microorganisms">
        <title>Osmotic Adaptation and Compatible Solute Biosynthesis of Phototrophic Bacteria as Revealed from Genome Analyses.</title>
        <authorList>
            <person name="Imhoff J.F."/>
            <person name="Rahn T."/>
            <person name="Kunzel S."/>
            <person name="Keller A."/>
            <person name="Neulinger S.C."/>
        </authorList>
    </citation>
    <scope>NUCLEOTIDE SEQUENCE [LARGE SCALE GENOMIC DNA]</scope>
    <source>
        <strain evidence="7 8">DSM 6210</strain>
    </source>
</reference>
<evidence type="ECO:0000313" key="7">
    <source>
        <dbReference type="EMBL" id="MBK1631633.1"/>
    </source>
</evidence>
<dbReference type="SMART" id="SM00490">
    <property type="entry name" value="HELICc"/>
    <property type="match status" value="1"/>
</dbReference>
<feature type="domain" description="Helicase ATP-binding" evidence="5">
    <location>
        <begin position="645"/>
        <end position="805"/>
    </location>
</feature>
<gene>
    <name evidence="7" type="ORF">CKO31_12940</name>
</gene>
<dbReference type="Proteomes" id="UP000748752">
    <property type="component" value="Unassembled WGS sequence"/>
</dbReference>
<keyword evidence="3" id="KW-0862">Zinc</keyword>
<organism evidence="7 8">
    <name type="scientific">Thiohalocapsa halophila</name>
    <dbReference type="NCBI Taxonomy" id="69359"/>
    <lineage>
        <taxon>Bacteria</taxon>
        <taxon>Pseudomonadati</taxon>
        <taxon>Pseudomonadota</taxon>
        <taxon>Gammaproteobacteria</taxon>
        <taxon>Chromatiales</taxon>
        <taxon>Chromatiaceae</taxon>
        <taxon>Thiohalocapsa</taxon>
    </lineage>
</organism>
<evidence type="ECO:0000313" key="8">
    <source>
        <dbReference type="Proteomes" id="UP000748752"/>
    </source>
</evidence>
<dbReference type="InterPro" id="IPR049730">
    <property type="entry name" value="SNF2/RAD54-like_C"/>
</dbReference>
<accession>A0ABS1CIW0</accession>
<dbReference type="Gene3D" id="3.40.50.300">
    <property type="entry name" value="P-loop containing nucleotide triphosphate hydrolases"/>
    <property type="match status" value="1"/>
</dbReference>
<protein>
    <recommendedName>
        <fullName evidence="9">Helicase SNF2</fullName>
    </recommendedName>
</protein>
<dbReference type="PROSITE" id="PS51192">
    <property type="entry name" value="HELICASE_ATP_BIND_1"/>
    <property type="match status" value="1"/>
</dbReference>
<keyword evidence="8" id="KW-1185">Reference proteome</keyword>
<evidence type="ECO:0000259" key="5">
    <source>
        <dbReference type="PROSITE" id="PS51192"/>
    </source>
</evidence>
<feature type="domain" description="Helicase C-terminal" evidence="6">
    <location>
        <begin position="930"/>
        <end position="1081"/>
    </location>
</feature>
<dbReference type="CDD" id="cd18793">
    <property type="entry name" value="SF2_C_SNF"/>
    <property type="match status" value="1"/>
</dbReference>
<evidence type="ECO:0000256" key="3">
    <source>
        <dbReference type="PROSITE-ProRule" id="PRU00325"/>
    </source>
</evidence>
<dbReference type="RefSeq" id="WP_200238164.1">
    <property type="nucleotide sequence ID" value="NZ_NRRV01000029.1"/>
</dbReference>
<comment type="caution">
    <text evidence="7">The sequence shown here is derived from an EMBL/GenBank/DDBJ whole genome shotgun (WGS) entry which is preliminary data.</text>
</comment>